<dbReference type="Gene3D" id="3.40.50.450">
    <property type="match status" value="1"/>
</dbReference>
<sequence>MDEKCPVCSADIADPQLVGGVRAEYYKCEYCGDFAISDFAKLRLKGEEIGNKRKLSAVLKKREVRGLGRIMIFHERPSEELSNFPYPIYLIDDLLGEYPENVSDRLNESLINLAKLSNFPGDQVIILNKDKPLFFAQSDNVQEMVYIIKQLVQDDLIETNRSTDTLLPMYITVTVKGWNRIAELEKVNGAETKQVFVAMWFATEMDNVYKNAIAMAVKEAGYDPIRIDKVEHNNKIDDEIIAKIKQSKFVIADFTGHRGGVYFEAGYAMGLGKPVIWTCREDDLTNLHFDTRQYSHIVWKEEMELKELLLNRIRATIN</sequence>
<evidence type="ECO:0008006" key="3">
    <source>
        <dbReference type="Google" id="ProtNLM"/>
    </source>
</evidence>
<dbReference type="RefSeq" id="WP_070184132.1">
    <property type="nucleotide sequence ID" value="NZ_LXLI01000026.1"/>
</dbReference>
<organism evidence="1 2">
    <name type="scientific">Bacillus thuringiensis</name>
    <dbReference type="NCBI Taxonomy" id="1428"/>
    <lineage>
        <taxon>Bacteria</taxon>
        <taxon>Bacillati</taxon>
        <taxon>Bacillota</taxon>
        <taxon>Bacilli</taxon>
        <taxon>Bacillales</taxon>
        <taxon>Bacillaceae</taxon>
        <taxon>Bacillus</taxon>
        <taxon>Bacillus cereus group</taxon>
    </lineage>
</organism>
<dbReference type="Proteomes" id="UP000175994">
    <property type="component" value="Unassembled WGS sequence"/>
</dbReference>
<dbReference type="SUPFAM" id="SSF52309">
    <property type="entry name" value="N-(deoxy)ribosyltransferase-like"/>
    <property type="match status" value="1"/>
</dbReference>
<reference evidence="1 2" key="1">
    <citation type="submission" date="2016-04" db="EMBL/GenBank/DDBJ databases">
        <title>Bacillus thuringiensis and Bacillus weihenstephanensis as novel biocontrol agents of wilt causing Verticillium species.</title>
        <authorList>
            <person name="Hollensteiner J."/>
            <person name="Wemheuer F."/>
            <person name="Harting R."/>
            <person name="Kolarzyk A."/>
            <person name="Diaz-Valerio S."/>
            <person name="Poehlein A."/>
            <person name="Brzuszkiewicz E."/>
            <person name="Nesemann K."/>
            <person name="Braus-Stromeyer S."/>
            <person name="Braus G."/>
            <person name="Daniel R."/>
            <person name="Liesegang H."/>
        </authorList>
    </citation>
    <scope>NUCLEOTIDE SEQUENCE [LARGE SCALE GENOMIC DNA]</scope>
    <source>
        <strain evidence="1 2">GOE4</strain>
    </source>
</reference>
<name>A0A9X5RSB7_BACTU</name>
<gene>
    <name evidence="1" type="ORF">BTGOE4_36170</name>
</gene>
<dbReference type="Pfam" id="PF05014">
    <property type="entry name" value="Nuc_deoxyrib_tr"/>
    <property type="match status" value="1"/>
</dbReference>
<proteinExistence type="predicted"/>
<accession>A0A9X5RSB7</accession>
<evidence type="ECO:0000313" key="1">
    <source>
        <dbReference type="EMBL" id="OFC91919.1"/>
    </source>
</evidence>
<dbReference type="EMBL" id="LXLI01000026">
    <property type="protein sequence ID" value="OFC91919.1"/>
    <property type="molecule type" value="Genomic_DNA"/>
</dbReference>
<dbReference type="AlphaFoldDB" id="A0A9X5RSB7"/>
<comment type="caution">
    <text evidence="1">The sequence shown here is derived from an EMBL/GenBank/DDBJ whole genome shotgun (WGS) entry which is preliminary data.</text>
</comment>
<evidence type="ECO:0000313" key="2">
    <source>
        <dbReference type="Proteomes" id="UP000175994"/>
    </source>
</evidence>
<dbReference type="InterPro" id="IPR007710">
    <property type="entry name" value="Nucleoside_deoxyribTrfase"/>
</dbReference>
<protein>
    <recommendedName>
        <fullName evidence="3">Nucleoside 2-deoxyribosyltransferase</fullName>
    </recommendedName>
</protein>